<sequence>MAGLAAARVDDARDLDLQALQRHLALGRLDQKDMGHAGAQHAQLQLGRAGAQVVACEIGRAVADDLVFADAQTAHTAAPLGTHAGLESGGLGRARRNGGAACQHGGAFFGKIFVEMTHERAFDKGMPGHCCESGASGQQRNSSALMRAANMQAHAA</sequence>
<protein>
    <submittedName>
        <fullName evidence="1">Uncharacterized protein</fullName>
    </submittedName>
</protein>
<comment type="caution">
    <text evidence="1">The sequence shown here is derived from an EMBL/GenBank/DDBJ whole genome shotgun (WGS) entry which is preliminary data.</text>
</comment>
<evidence type="ECO:0000313" key="1">
    <source>
        <dbReference type="EMBL" id="MPM86267.1"/>
    </source>
</evidence>
<accession>A0A645DAP6</accession>
<gene>
    <name evidence="1" type="ORF">SDC9_133356</name>
</gene>
<dbReference type="AlphaFoldDB" id="A0A645DAP6"/>
<name>A0A645DAP6_9ZZZZ</name>
<proteinExistence type="predicted"/>
<reference evidence="1" key="1">
    <citation type="submission" date="2019-08" db="EMBL/GenBank/DDBJ databases">
        <authorList>
            <person name="Kucharzyk K."/>
            <person name="Murdoch R.W."/>
            <person name="Higgins S."/>
            <person name="Loffler F."/>
        </authorList>
    </citation>
    <scope>NUCLEOTIDE SEQUENCE</scope>
</reference>
<dbReference type="EMBL" id="VSSQ01034358">
    <property type="protein sequence ID" value="MPM86267.1"/>
    <property type="molecule type" value="Genomic_DNA"/>
</dbReference>
<organism evidence="1">
    <name type="scientific">bioreactor metagenome</name>
    <dbReference type="NCBI Taxonomy" id="1076179"/>
    <lineage>
        <taxon>unclassified sequences</taxon>
        <taxon>metagenomes</taxon>
        <taxon>ecological metagenomes</taxon>
    </lineage>
</organism>